<dbReference type="Proteomes" id="UP001168877">
    <property type="component" value="Unassembled WGS sequence"/>
</dbReference>
<proteinExistence type="predicted"/>
<evidence type="ECO:0000256" key="1">
    <source>
        <dbReference type="SAM" id="Phobius"/>
    </source>
</evidence>
<dbReference type="PANTHER" id="PTHR47592">
    <property type="entry name" value="PBF68 PROTEIN"/>
    <property type="match status" value="1"/>
</dbReference>
<keyword evidence="1" id="KW-1133">Transmembrane helix</keyword>
<dbReference type="EMBL" id="JAUESC010000384">
    <property type="protein sequence ID" value="KAK0581065.1"/>
    <property type="molecule type" value="Genomic_DNA"/>
</dbReference>
<accession>A0AA39VHW8</accession>
<name>A0AA39VHW8_ACESA</name>
<reference evidence="2" key="2">
    <citation type="submission" date="2023-06" db="EMBL/GenBank/DDBJ databases">
        <authorList>
            <person name="Swenson N.G."/>
            <person name="Wegrzyn J.L."/>
            <person name="Mcevoy S.L."/>
        </authorList>
    </citation>
    <scope>NUCLEOTIDE SEQUENCE</scope>
    <source>
        <strain evidence="2">NS2018</strain>
        <tissue evidence="2">Leaf</tissue>
    </source>
</reference>
<dbReference type="Pfam" id="PF14223">
    <property type="entry name" value="Retrotran_gag_2"/>
    <property type="match status" value="1"/>
</dbReference>
<protein>
    <submittedName>
        <fullName evidence="2">Uncharacterized protein</fullName>
    </submittedName>
</protein>
<keyword evidence="1" id="KW-0472">Membrane</keyword>
<feature type="transmembrane region" description="Helical" evidence="1">
    <location>
        <begin position="20"/>
        <end position="43"/>
    </location>
</feature>
<keyword evidence="1" id="KW-0812">Transmembrane</keyword>
<gene>
    <name evidence="2" type="ORF">LWI29_009567</name>
</gene>
<dbReference type="AlphaFoldDB" id="A0AA39VHW8"/>
<sequence length="155" mass="18508">MMMKPWHRSVSVASGSKMIISARVTFAMQCPMLFLINITMWLLQKKFWDSLKAKYMVENATSKKFLASKFFDYKMVDSRRVVEQFHEIRHILNQFSKHKMNMDESVIVSAIIDKLPPSWKNYKRSFKHKKEDVTLEELGQHLRIEEEYRINSVDE</sequence>
<evidence type="ECO:0000313" key="2">
    <source>
        <dbReference type="EMBL" id="KAK0581065.1"/>
    </source>
</evidence>
<reference evidence="2" key="1">
    <citation type="journal article" date="2022" name="Plant J.">
        <title>Strategies of tolerance reflected in two North American maple genomes.</title>
        <authorList>
            <person name="McEvoy S.L."/>
            <person name="Sezen U.U."/>
            <person name="Trouern-Trend A."/>
            <person name="McMahon S.M."/>
            <person name="Schaberg P.G."/>
            <person name="Yang J."/>
            <person name="Wegrzyn J.L."/>
            <person name="Swenson N.G."/>
        </authorList>
    </citation>
    <scope>NUCLEOTIDE SEQUENCE</scope>
    <source>
        <strain evidence="2">NS2018</strain>
    </source>
</reference>
<comment type="caution">
    <text evidence="2">The sequence shown here is derived from an EMBL/GenBank/DDBJ whole genome shotgun (WGS) entry which is preliminary data.</text>
</comment>
<dbReference type="PANTHER" id="PTHR47592:SF29">
    <property type="entry name" value="ZINC FINGER, CCHC-TYPE"/>
    <property type="match status" value="1"/>
</dbReference>
<keyword evidence="3" id="KW-1185">Reference proteome</keyword>
<evidence type="ECO:0000313" key="3">
    <source>
        <dbReference type="Proteomes" id="UP001168877"/>
    </source>
</evidence>
<organism evidence="2 3">
    <name type="scientific">Acer saccharum</name>
    <name type="common">Sugar maple</name>
    <dbReference type="NCBI Taxonomy" id="4024"/>
    <lineage>
        <taxon>Eukaryota</taxon>
        <taxon>Viridiplantae</taxon>
        <taxon>Streptophyta</taxon>
        <taxon>Embryophyta</taxon>
        <taxon>Tracheophyta</taxon>
        <taxon>Spermatophyta</taxon>
        <taxon>Magnoliopsida</taxon>
        <taxon>eudicotyledons</taxon>
        <taxon>Gunneridae</taxon>
        <taxon>Pentapetalae</taxon>
        <taxon>rosids</taxon>
        <taxon>malvids</taxon>
        <taxon>Sapindales</taxon>
        <taxon>Sapindaceae</taxon>
        <taxon>Hippocastanoideae</taxon>
        <taxon>Acereae</taxon>
        <taxon>Acer</taxon>
    </lineage>
</organism>